<evidence type="ECO:0000313" key="2">
    <source>
        <dbReference type="EMBL" id="AKV00161.1"/>
    </source>
</evidence>
<reference evidence="2 3" key="1">
    <citation type="submission" date="2015-08" db="EMBL/GenBank/DDBJ databases">
        <authorList>
            <person name="Babu N.S."/>
            <person name="Beckwith C.J."/>
            <person name="Beseler K.G."/>
            <person name="Brison A."/>
            <person name="Carone J.V."/>
            <person name="Caskin T.P."/>
            <person name="Diamond M."/>
            <person name="Durham M.E."/>
            <person name="Foxe J.M."/>
            <person name="Go M."/>
            <person name="Henderson B.A."/>
            <person name="Jones I.B."/>
            <person name="McGettigan J.A."/>
            <person name="Micheletti S.J."/>
            <person name="Nasrallah M.E."/>
            <person name="Ortiz D."/>
            <person name="Piller C.R."/>
            <person name="Privatt S.R."/>
            <person name="Schneider S.L."/>
            <person name="Sharp S."/>
            <person name="Smith T.C."/>
            <person name="Stanton J.D."/>
            <person name="Ullery H.E."/>
            <person name="Wilson R.J."/>
            <person name="Serrano M.G."/>
            <person name="Buck G."/>
            <person name="Lee V."/>
            <person name="Wang Y."/>
            <person name="Carvalho R."/>
            <person name="Voegtly L."/>
            <person name="Shi R."/>
            <person name="Duckworth R."/>
            <person name="Johnson A."/>
            <person name="Loviza R."/>
            <person name="Walstead R."/>
            <person name="Shah Z."/>
            <person name="Kiflezghi M."/>
            <person name="Wade K."/>
            <person name="Ball S.L."/>
            <person name="Bradley K.W."/>
            <person name="Asai D.J."/>
            <person name="Bowman C.A."/>
            <person name="Russell D.A."/>
            <person name="Pope W.H."/>
            <person name="Jacobs-Sera D."/>
            <person name="Hendrix R.W."/>
            <person name="Hatfull G.F."/>
        </authorList>
    </citation>
    <scope>NUCLEOTIDE SEQUENCE [LARGE SCALE GENOMIC DNA]</scope>
    <source>
        <strain evidence="2 3">DSM 27648</strain>
    </source>
</reference>
<accession>A0A0K1Q2W8</accession>
<organism evidence="2 3">
    <name type="scientific">Labilithrix luteola</name>
    <dbReference type="NCBI Taxonomy" id="1391654"/>
    <lineage>
        <taxon>Bacteria</taxon>
        <taxon>Pseudomonadati</taxon>
        <taxon>Myxococcota</taxon>
        <taxon>Polyangia</taxon>
        <taxon>Polyangiales</taxon>
        <taxon>Labilitrichaceae</taxon>
        <taxon>Labilithrix</taxon>
    </lineage>
</organism>
<dbReference type="STRING" id="1391654.AKJ09_06824"/>
<evidence type="ECO:0000256" key="1">
    <source>
        <dbReference type="SAM" id="Phobius"/>
    </source>
</evidence>
<keyword evidence="1" id="KW-0812">Transmembrane</keyword>
<evidence type="ECO:0000313" key="3">
    <source>
        <dbReference type="Proteomes" id="UP000064967"/>
    </source>
</evidence>
<name>A0A0K1Q2W8_9BACT</name>
<keyword evidence="1" id="KW-0472">Membrane</keyword>
<sequence length="450" mass="47558">MRRRRGDEVSRRWITQGFGIASMSVLGALVAAFASCATNNEGEAVGEDASTSTLPEAAADAEADAERDSSCELPDAQCTGPVVPCESVSWCMESTPVTPRHALTAVWGTSRSDVWAVGSGGSIIHYDGSAWTQTPTNVPSTLFAIGGSGPHDIWVASSAEYLLHGSGYTNGTAEWTNEAPVGRTPVDIDRDTILSAVWVSSTSDVRLGTAVGDFGYPIRIMDPTFMYFGSGNQLAPLNVDDGGLRWRTIPGKGSVASIWGSSDDDVWMAVDKGGTERGLLLHGTGYTGPAPNPTLLADRGCVVGCYPGCTACAAVDDRFAWTSIDSQSKLAFRAIWGSSESDVWAVGEGGNIRRYQTGDPRFQRIASPTPHTLRAIWGSGPSDVWMVGDEGTILHFDGTTVSESTAQFPLGAKPHLRGVWGSGPSDVWIVGDGIVLHYTGRNPSHAEGGR</sequence>
<keyword evidence="3" id="KW-1185">Reference proteome</keyword>
<protein>
    <submittedName>
        <fullName evidence="2">Type IV fimbrial biogenesis protein PilY1</fullName>
    </submittedName>
</protein>
<keyword evidence="1" id="KW-1133">Transmembrane helix</keyword>
<dbReference type="AlphaFoldDB" id="A0A0K1Q2W8"/>
<dbReference type="EMBL" id="CP012333">
    <property type="protein sequence ID" value="AKV00161.1"/>
    <property type="molecule type" value="Genomic_DNA"/>
</dbReference>
<proteinExistence type="predicted"/>
<dbReference type="Proteomes" id="UP000064967">
    <property type="component" value="Chromosome"/>
</dbReference>
<feature type="transmembrane region" description="Helical" evidence="1">
    <location>
        <begin position="12"/>
        <end position="34"/>
    </location>
</feature>
<gene>
    <name evidence="2" type="ORF">AKJ09_06824</name>
</gene>
<dbReference type="KEGG" id="llu:AKJ09_06824"/>